<dbReference type="SUPFAM" id="SSF52096">
    <property type="entry name" value="ClpP/crotonase"/>
    <property type="match status" value="1"/>
</dbReference>
<dbReference type="AlphaFoldDB" id="A0A9P8M5U1"/>
<dbReference type="Gene3D" id="3.40.50.1580">
    <property type="entry name" value="Nucleoside phosphorylase domain"/>
    <property type="match status" value="1"/>
</dbReference>
<feature type="domain" description="CPAF-like PDZ" evidence="3">
    <location>
        <begin position="176"/>
        <end position="290"/>
    </location>
</feature>
<dbReference type="Pfam" id="PF23658">
    <property type="entry name" value="PDZ_CPAF_rel"/>
    <property type="match status" value="1"/>
</dbReference>
<dbReference type="Pfam" id="PF03572">
    <property type="entry name" value="Peptidase_S41"/>
    <property type="match status" value="1"/>
</dbReference>
<dbReference type="Gene3D" id="3.90.226.10">
    <property type="entry name" value="2-enoyl-CoA Hydratase, Chain A, domain 1"/>
    <property type="match status" value="1"/>
</dbReference>
<organism evidence="4 5">
    <name type="scientific">Metarhizium humberi</name>
    <dbReference type="NCBI Taxonomy" id="2596975"/>
    <lineage>
        <taxon>Eukaryota</taxon>
        <taxon>Fungi</taxon>
        <taxon>Dikarya</taxon>
        <taxon>Ascomycota</taxon>
        <taxon>Pezizomycotina</taxon>
        <taxon>Sordariomycetes</taxon>
        <taxon>Hypocreomycetidae</taxon>
        <taxon>Hypocreales</taxon>
        <taxon>Clavicipitaceae</taxon>
        <taxon>Metarhizium</taxon>
    </lineage>
</organism>
<gene>
    <name evidence="4" type="ORF">MHUMG1_09621</name>
</gene>
<feature type="domain" description="Tail specific protease" evidence="2">
    <location>
        <begin position="386"/>
        <end position="560"/>
    </location>
</feature>
<dbReference type="InterPro" id="IPR029045">
    <property type="entry name" value="ClpP/crotonase-like_dom_sf"/>
</dbReference>
<evidence type="ECO:0000259" key="2">
    <source>
        <dbReference type="Pfam" id="PF03572"/>
    </source>
</evidence>
<dbReference type="Proteomes" id="UP000764110">
    <property type="component" value="Unassembled WGS sequence"/>
</dbReference>
<protein>
    <recommendedName>
        <fullName evidence="6">Peptidase S41 family protein</fullName>
    </recommendedName>
</protein>
<dbReference type="SUPFAM" id="SSF53167">
    <property type="entry name" value="Purine and uridine phosphorylases"/>
    <property type="match status" value="1"/>
</dbReference>
<evidence type="ECO:0000313" key="5">
    <source>
        <dbReference type="Proteomes" id="UP000764110"/>
    </source>
</evidence>
<dbReference type="PANTHER" id="PTHR37049:SF4">
    <property type="entry name" value="RHODANESE DOMAIN-CONTAINING PROTEIN"/>
    <property type="match status" value="1"/>
</dbReference>
<keyword evidence="5" id="KW-1185">Reference proteome</keyword>
<evidence type="ECO:0000259" key="3">
    <source>
        <dbReference type="Pfam" id="PF23658"/>
    </source>
</evidence>
<dbReference type="InterPro" id="IPR052766">
    <property type="entry name" value="S41A_metabolite_peptidase"/>
</dbReference>
<dbReference type="InterPro" id="IPR056186">
    <property type="entry name" value="PDZ_CPAF-rel"/>
</dbReference>
<accession>A0A9P8M5U1</accession>
<feature type="region of interest" description="Disordered" evidence="1">
    <location>
        <begin position="788"/>
        <end position="812"/>
    </location>
</feature>
<evidence type="ECO:0000256" key="1">
    <source>
        <dbReference type="SAM" id="MobiDB-lite"/>
    </source>
</evidence>
<reference evidence="4 5" key="1">
    <citation type="submission" date="2020-07" db="EMBL/GenBank/DDBJ databases">
        <title>Metarhizium humberi genome.</title>
        <authorList>
            <person name="Lysoe E."/>
        </authorList>
    </citation>
    <scope>NUCLEOTIDE SEQUENCE [LARGE SCALE GENOMIC DNA]</scope>
    <source>
        <strain evidence="4 5">ESALQ1638</strain>
    </source>
</reference>
<feature type="compositionally biased region" description="Pro residues" evidence="1">
    <location>
        <begin position="318"/>
        <end position="329"/>
    </location>
</feature>
<feature type="region of interest" description="Disordered" evidence="1">
    <location>
        <begin position="308"/>
        <end position="337"/>
    </location>
</feature>
<proteinExistence type="predicted"/>
<comment type="caution">
    <text evidence="4">The sequence shown here is derived from an EMBL/GenBank/DDBJ whole genome shotgun (WGS) entry which is preliminary data.</text>
</comment>
<evidence type="ECO:0008006" key="6">
    <source>
        <dbReference type="Google" id="ProtNLM"/>
    </source>
</evidence>
<dbReference type="PANTHER" id="PTHR37049">
    <property type="entry name" value="PEPTIDASE S41 FAMILY PROTEIN"/>
    <property type="match status" value="1"/>
</dbReference>
<dbReference type="InterPro" id="IPR005151">
    <property type="entry name" value="Tail-specific_protease"/>
</dbReference>
<name>A0A9P8M5U1_9HYPO</name>
<sequence length="812" mass="89176">MRIHVLLVAGTAHAAFRQRWSMQKVINAPSSVVAADSRQASQDPCAMISKAFEAAARNKTSDGPIILDLRPSVGTACRKSLPVMQKANLDLLDYLQPYVEFQSTIELLKDPPPEYLLPGVDIMGAMQAMRQKLKNNSYESQLDVMTDLHNIFVAANDNHFGYLPGLFSAFRYARLDLNFRSISTDGFDMPQIFDARDLKALEDQTYTPSSVATIDGQEVYEFLEKESMGVPQGHQDPDAKLNLLFDSILLRAAGGESAARLSILEIPDNYTIVHKNGTLRTVTNSIVTLPDINLKGIRSGQEFQKRFEIPPRNQQKPQPKPQTPPPAPPGNKSALVNYPTPLVKHSDEFVASYALNNTEMRDTMVISFLSFVSLVEEDITANETSLSSFVRQFGDVIDQTAKAAKEQGRDKLIIDMSANSGGSLDLTDFAYTTFFPEARFDSFDRYRVNRGLNFLARAASPEDVLGFFVAPEGLPIDAANRTIDSPDALFAPRPIQGQNMTAEFRRNASARYFIEPDVFLRGYEPNKTAARREPPWKPENMVILTDGLCASACTIFTGLLVRNFGIRTIALGGRPLNKPMQAIGGVKGTQILSNAEIQNITADAVRISDGQARRQRARSIPSIRDAPLLPLMEEPGSGGSVNLRNGYSQDDVDGFPLHFKYQAANCRLFYTSKMLTDVAETWRRAARVAFRNGTCVPGSTVNLDGTMGATAAGFDPDLTSSTSSKLKSPRRNVGAVVSGDTVMKSAADRNQISGDAGVIAFEVEGTGVWDEVPSIIVKGFCDYSDCHKHKGSGGTLPQRQRLRRYPGKVECS</sequence>
<evidence type="ECO:0000313" key="4">
    <source>
        <dbReference type="EMBL" id="KAH0592630.1"/>
    </source>
</evidence>
<dbReference type="GO" id="GO:0009116">
    <property type="term" value="P:nucleoside metabolic process"/>
    <property type="evidence" value="ECO:0007669"/>
    <property type="project" value="InterPro"/>
</dbReference>
<dbReference type="EMBL" id="JACEFI010000028">
    <property type="protein sequence ID" value="KAH0592630.1"/>
    <property type="molecule type" value="Genomic_DNA"/>
</dbReference>
<dbReference type="InterPro" id="IPR035994">
    <property type="entry name" value="Nucleoside_phosphorylase_sf"/>
</dbReference>
<dbReference type="GO" id="GO:0006508">
    <property type="term" value="P:proteolysis"/>
    <property type="evidence" value="ECO:0007669"/>
    <property type="project" value="InterPro"/>
</dbReference>
<dbReference type="GO" id="GO:0008236">
    <property type="term" value="F:serine-type peptidase activity"/>
    <property type="evidence" value="ECO:0007669"/>
    <property type="project" value="InterPro"/>
</dbReference>